<dbReference type="GO" id="GO:0046854">
    <property type="term" value="P:phosphatidylinositol phosphate biosynthetic process"/>
    <property type="evidence" value="ECO:0007669"/>
    <property type="project" value="InterPro"/>
</dbReference>
<dbReference type="Pfam" id="PF00459">
    <property type="entry name" value="Inositol_P"/>
    <property type="match status" value="1"/>
</dbReference>
<dbReference type="EC" id="3.1.3.15" evidence="13"/>
<dbReference type="GO" id="GO:0000105">
    <property type="term" value="P:L-histidine biosynthetic process"/>
    <property type="evidence" value="ECO:0007669"/>
    <property type="project" value="UniProtKB-UniRule"/>
</dbReference>
<evidence type="ECO:0000256" key="7">
    <source>
        <dbReference type="ARBA" id="ARBA00022723"/>
    </source>
</evidence>
<dbReference type="PROSITE" id="PS00629">
    <property type="entry name" value="IMP_1"/>
    <property type="match status" value="1"/>
</dbReference>
<gene>
    <name evidence="15" type="primary">hisN</name>
    <name evidence="15" type="ORF">JDP02_08810</name>
</gene>
<feature type="binding site" evidence="14">
    <location>
        <position position="214"/>
    </location>
    <ligand>
        <name>Mg(2+)</name>
        <dbReference type="ChEBI" id="CHEBI:18420"/>
        <label>1</label>
        <note>catalytic</note>
    </ligand>
</feature>
<evidence type="ECO:0000256" key="2">
    <source>
        <dbReference type="ARBA" id="ARBA00001946"/>
    </source>
</evidence>
<evidence type="ECO:0000256" key="10">
    <source>
        <dbReference type="ARBA" id="ARBA00023102"/>
    </source>
</evidence>
<evidence type="ECO:0000256" key="13">
    <source>
        <dbReference type="NCBIfam" id="TIGR02067"/>
    </source>
</evidence>
<dbReference type="GO" id="GO:0046872">
    <property type="term" value="F:metal ion binding"/>
    <property type="evidence" value="ECO:0007669"/>
    <property type="project" value="UniProtKB-KW"/>
</dbReference>
<proteinExistence type="inferred from homology"/>
<evidence type="ECO:0000256" key="12">
    <source>
        <dbReference type="ARBA" id="ARBA00053547"/>
    </source>
</evidence>
<comment type="caution">
    <text evidence="15">The sequence shown here is derived from an EMBL/GenBank/DDBJ whole genome shotgun (WGS) entry which is preliminary data.</text>
</comment>
<organism evidence="15 16">
    <name type="scientific">Corynebacterium tuberculostearicum</name>
    <dbReference type="NCBI Taxonomy" id="38304"/>
    <lineage>
        <taxon>Bacteria</taxon>
        <taxon>Bacillati</taxon>
        <taxon>Actinomycetota</taxon>
        <taxon>Actinomycetes</taxon>
        <taxon>Mycobacteriales</taxon>
        <taxon>Corynebacteriaceae</taxon>
        <taxon>Corynebacterium</taxon>
    </lineage>
</organism>
<evidence type="ECO:0000256" key="1">
    <source>
        <dbReference type="ARBA" id="ARBA00001033"/>
    </source>
</evidence>
<dbReference type="NCBIfam" id="TIGR02067">
    <property type="entry name" value="his_9_HisN"/>
    <property type="match status" value="1"/>
</dbReference>
<keyword evidence="10" id="KW-0368">Histidine biosynthesis</keyword>
<comment type="pathway">
    <text evidence="3">Amino-acid biosynthesis; L-histidine biosynthesis; L-histidine from 5-phospho-alpha-D-ribose 1-diphosphate: step 8/9.</text>
</comment>
<evidence type="ECO:0000313" key="16">
    <source>
        <dbReference type="Proteomes" id="UP000603369"/>
    </source>
</evidence>
<feature type="binding site" evidence="14">
    <location>
        <position position="85"/>
    </location>
    <ligand>
        <name>Mg(2+)</name>
        <dbReference type="ChEBI" id="CHEBI:18420"/>
        <label>1</label>
        <note>catalytic</note>
    </ligand>
</feature>
<dbReference type="InterPro" id="IPR000760">
    <property type="entry name" value="Inositol_monophosphatase-like"/>
</dbReference>
<dbReference type="FunFam" id="3.30.540.10:FF:000003">
    <property type="entry name" value="Inositol-1-monophosphatase"/>
    <property type="match status" value="1"/>
</dbReference>
<protein>
    <recommendedName>
        <fullName evidence="5 13">Histidinol-phosphatase</fullName>
        <ecNumber evidence="13">3.1.3.15</ecNumber>
    </recommendedName>
</protein>
<comment type="function">
    <text evidence="12">Catalyzes the dephosphorylation of histidinol-phosphate to histidinol, the direct precursor of histidine.</text>
</comment>
<keyword evidence="6" id="KW-0028">Amino-acid biosynthesis</keyword>
<dbReference type="GO" id="GO:0008934">
    <property type="term" value="F:inositol monophosphate 1-phosphatase activity"/>
    <property type="evidence" value="ECO:0007669"/>
    <property type="project" value="TreeGrafter"/>
</dbReference>
<feature type="binding site" evidence="14">
    <location>
        <position position="88"/>
    </location>
    <ligand>
        <name>Mg(2+)</name>
        <dbReference type="ChEBI" id="CHEBI:18420"/>
        <label>1</label>
        <note>catalytic</note>
    </ligand>
</feature>
<dbReference type="PRINTS" id="PR00377">
    <property type="entry name" value="IMPHPHTASES"/>
</dbReference>
<dbReference type="PANTHER" id="PTHR20854">
    <property type="entry name" value="INOSITOL MONOPHOSPHATASE"/>
    <property type="match status" value="1"/>
</dbReference>
<evidence type="ECO:0000256" key="3">
    <source>
        <dbReference type="ARBA" id="ARBA00004970"/>
    </source>
</evidence>
<evidence type="ECO:0000256" key="6">
    <source>
        <dbReference type="ARBA" id="ARBA00022605"/>
    </source>
</evidence>
<dbReference type="SUPFAM" id="SSF56655">
    <property type="entry name" value="Carbohydrate phosphatase"/>
    <property type="match status" value="1"/>
</dbReference>
<dbReference type="GO" id="GO:0004401">
    <property type="term" value="F:histidinol-phosphatase activity"/>
    <property type="evidence" value="ECO:0007669"/>
    <property type="project" value="UniProtKB-UniRule"/>
</dbReference>
<comment type="similarity">
    <text evidence="4">Belongs to the inositol monophosphatase superfamily.</text>
</comment>
<dbReference type="EMBL" id="JAEHFL010000013">
    <property type="protein sequence ID" value="MBK3428603.1"/>
    <property type="molecule type" value="Genomic_DNA"/>
</dbReference>
<evidence type="ECO:0000313" key="15">
    <source>
        <dbReference type="EMBL" id="MBK3428603.1"/>
    </source>
</evidence>
<keyword evidence="9 14" id="KW-0460">Magnesium</keyword>
<dbReference type="InterPro" id="IPR011809">
    <property type="entry name" value="His_9_proposed"/>
</dbReference>
<dbReference type="PANTHER" id="PTHR20854:SF4">
    <property type="entry name" value="INOSITOL-1-MONOPHOSPHATASE-RELATED"/>
    <property type="match status" value="1"/>
</dbReference>
<reference evidence="15 16" key="1">
    <citation type="submission" date="2020-12" db="EMBL/GenBank/DDBJ databases">
        <title>Draft genome sequence of the commensal strain Corynebacterium tuberculostearicum MFP09/CIP 102622 isolated from human skin.</title>
        <authorList>
            <person name="Boukerb A.M."/>
            <person name="Janvier X."/>
            <person name="Feuilloley M.G.J."/>
            <person name="Groboillot A."/>
        </authorList>
    </citation>
    <scope>NUCLEOTIDE SEQUENCE [LARGE SCALE GENOMIC DNA]</scope>
    <source>
        <strain evidence="15 16">CIP 102622</strain>
    </source>
</reference>
<accession>A0A8I1L9G0</accession>
<evidence type="ECO:0000256" key="14">
    <source>
        <dbReference type="PIRSR" id="PIRSR600760-2"/>
    </source>
</evidence>
<comment type="catalytic activity">
    <reaction evidence="11">
        <text>L-histidinol phosphate + H2O = L-histidinol + phosphate</text>
        <dbReference type="Rhea" id="RHEA:14465"/>
        <dbReference type="ChEBI" id="CHEBI:15377"/>
        <dbReference type="ChEBI" id="CHEBI:43474"/>
        <dbReference type="ChEBI" id="CHEBI:57699"/>
        <dbReference type="ChEBI" id="CHEBI:57980"/>
        <dbReference type="EC" id="3.1.3.15"/>
    </reaction>
</comment>
<name>A0A8I1L9G0_9CORY</name>
<evidence type="ECO:0000256" key="4">
    <source>
        <dbReference type="ARBA" id="ARBA00009759"/>
    </source>
</evidence>
<dbReference type="GO" id="GO:0006020">
    <property type="term" value="P:inositol metabolic process"/>
    <property type="evidence" value="ECO:0007669"/>
    <property type="project" value="TreeGrafter"/>
</dbReference>
<feature type="binding site" evidence="14">
    <location>
        <position position="69"/>
    </location>
    <ligand>
        <name>Mg(2+)</name>
        <dbReference type="ChEBI" id="CHEBI:18420"/>
        <label>1</label>
        <note>catalytic</note>
    </ligand>
</feature>
<comment type="catalytic activity">
    <reaction evidence="1">
        <text>a myo-inositol phosphate + H2O = myo-inositol + phosphate</text>
        <dbReference type="Rhea" id="RHEA:24056"/>
        <dbReference type="ChEBI" id="CHEBI:15377"/>
        <dbReference type="ChEBI" id="CHEBI:17268"/>
        <dbReference type="ChEBI" id="CHEBI:43474"/>
        <dbReference type="ChEBI" id="CHEBI:84139"/>
        <dbReference type="EC" id="3.1.3.25"/>
    </reaction>
</comment>
<dbReference type="AlphaFoldDB" id="A0A8I1L9G0"/>
<sequence length="260" mass="28143">MGKFKEDLGLALELAGHADVVTMHRFEASDLSVKEKPDMSPVSDADLTCEKHIRESLKRSRPRDEVLGEEYGGEACYKGRQWVIDPIDGTKNFVRGVPVWATLISLLEDGEPVVSVVSAPALRRRWYAAKGAGAFRVFGGEPKRLGVSHVEKLADSSLAMSSLTGWAERGLRDQFLALTDKTWRLRGYGDFWSYCLVAEGAVDIAAEPEVSLWDLAAPSLIVTEAGGTFTDLDGNPGPHGGSGVASNGLLHKHALAALQR</sequence>
<keyword evidence="7 14" id="KW-0479">Metal-binding</keyword>
<dbReference type="Proteomes" id="UP000603369">
    <property type="component" value="Unassembled WGS sequence"/>
</dbReference>
<evidence type="ECO:0000256" key="11">
    <source>
        <dbReference type="ARBA" id="ARBA00049158"/>
    </source>
</evidence>
<dbReference type="RefSeq" id="WP_005322320.1">
    <property type="nucleotide sequence ID" value="NZ_CP175764.1"/>
</dbReference>
<dbReference type="GO" id="GO:0007165">
    <property type="term" value="P:signal transduction"/>
    <property type="evidence" value="ECO:0007669"/>
    <property type="project" value="TreeGrafter"/>
</dbReference>
<keyword evidence="8 15" id="KW-0378">Hydrolase</keyword>
<comment type="cofactor">
    <cofactor evidence="2 14">
        <name>Mg(2+)</name>
        <dbReference type="ChEBI" id="CHEBI:18420"/>
    </cofactor>
</comment>
<dbReference type="InterPro" id="IPR020583">
    <property type="entry name" value="Inositol_monoP_metal-BS"/>
</dbReference>
<dbReference type="Gene3D" id="3.30.540.10">
    <property type="entry name" value="Fructose-1,6-Bisphosphatase, subunit A, domain 1"/>
    <property type="match status" value="1"/>
</dbReference>
<dbReference type="InterPro" id="IPR020550">
    <property type="entry name" value="Inositol_monophosphatase_CS"/>
</dbReference>
<evidence type="ECO:0000256" key="5">
    <source>
        <dbReference type="ARBA" id="ARBA00021697"/>
    </source>
</evidence>
<evidence type="ECO:0000256" key="9">
    <source>
        <dbReference type="ARBA" id="ARBA00022842"/>
    </source>
</evidence>
<keyword evidence="16" id="KW-1185">Reference proteome</keyword>
<dbReference type="Gene3D" id="3.40.190.80">
    <property type="match status" value="1"/>
</dbReference>
<evidence type="ECO:0000256" key="8">
    <source>
        <dbReference type="ARBA" id="ARBA00022801"/>
    </source>
</evidence>
<feature type="binding site" evidence="14">
    <location>
        <position position="87"/>
    </location>
    <ligand>
        <name>Mg(2+)</name>
        <dbReference type="ChEBI" id="CHEBI:18420"/>
        <label>1</label>
        <note>catalytic</note>
    </ligand>
</feature>
<dbReference type="UniPathway" id="UPA00031">
    <property type="reaction ID" value="UER00013"/>
</dbReference>
<dbReference type="PROSITE" id="PS00630">
    <property type="entry name" value="IMP_2"/>
    <property type="match status" value="1"/>
</dbReference>